<evidence type="ECO:0000256" key="4">
    <source>
        <dbReference type="ARBA" id="ARBA00012437"/>
    </source>
</evidence>
<evidence type="ECO:0000259" key="11">
    <source>
        <dbReference type="Pfam" id="PF14683"/>
    </source>
</evidence>
<dbReference type="CDD" id="cd10316">
    <property type="entry name" value="RGL4_M"/>
    <property type="match status" value="1"/>
</dbReference>
<accession>A0A4S9CP84</accession>
<feature type="chain" id="PRO_5020854212" description="rhamnogalacturonan endolyase" evidence="10">
    <location>
        <begin position="19"/>
        <end position="778"/>
    </location>
</feature>
<feature type="domain" description="Rhamnogalacturonan lyase" evidence="12">
    <location>
        <begin position="307"/>
        <end position="385"/>
    </location>
</feature>
<protein>
    <recommendedName>
        <fullName evidence="4">rhamnogalacturonan endolyase</fullName>
        <ecNumber evidence="4">4.2.2.23</ecNumber>
    </recommendedName>
</protein>
<dbReference type="GO" id="GO:0030246">
    <property type="term" value="F:carbohydrate binding"/>
    <property type="evidence" value="ECO:0007669"/>
    <property type="project" value="InterPro"/>
</dbReference>
<dbReference type="GO" id="GO:0005576">
    <property type="term" value="C:extracellular region"/>
    <property type="evidence" value="ECO:0007669"/>
    <property type="project" value="UniProtKB-SubCell"/>
</dbReference>
<dbReference type="PANTHER" id="PTHR32018:SF1">
    <property type="entry name" value="RHAMNOGALACTURONAN ENDOLYASE"/>
    <property type="match status" value="1"/>
</dbReference>
<keyword evidence="7 13" id="KW-0456">Lyase</keyword>
<comment type="caution">
    <text evidence="13">The sequence shown here is derived from an EMBL/GenBank/DDBJ whole genome shotgun (WGS) entry which is preliminary data.</text>
</comment>
<dbReference type="GO" id="GO:0102210">
    <property type="term" value="F:rhamnogalacturonan endolyase activity"/>
    <property type="evidence" value="ECO:0007669"/>
    <property type="project" value="UniProtKB-EC"/>
</dbReference>
<dbReference type="InterPro" id="IPR013784">
    <property type="entry name" value="Carb-bd-like_fold"/>
</dbReference>
<reference evidence="13" key="1">
    <citation type="submission" date="2018-10" db="EMBL/GenBank/DDBJ databases">
        <title>Fifty Aureobasidium pullulans genomes reveal a recombining polyextremotolerant generalist.</title>
        <authorList>
            <person name="Gostincar C."/>
            <person name="Turk M."/>
            <person name="Zajc J."/>
            <person name="Gunde-Cimerman N."/>
        </authorList>
    </citation>
    <scope>NUCLEOTIDE SEQUENCE [LARGE SCALE GENOMIC DNA]</scope>
    <source>
        <strain evidence="13">EXF-10085</strain>
    </source>
</reference>
<proteinExistence type="inferred from homology"/>
<dbReference type="InterPro" id="IPR029411">
    <property type="entry name" value="RG-lyase_III"/>
</dbReference>
<evidence type="ECO:0000256" key="8">
    <source>
        <dbReference type="ARBA" id="ARBA00023277"/>
    </source>
</evidence>
<comment type="similarity">
    <text evidence="3">Belongs to the polysaccharide lyase 4 family.</text>
</comment>
<dbReference type="SUPFAM" id="SSF49452">
    <property type="entry name" value="Starch-binding domain-like"/>
    <property type="match status" value="1"/>
</dbReference>
<evidence type="ECO:0000256" key="2">
    <source>
        <dbReference type="ARBA" id="ARBA00004613"/>
    </source>
</evidence>
<gene>
    <name evidence="13" type="ORF">D6D13_06155</name>
</gene>
<dbReference type="GO" id="GO:0000272">
    <property type="term" value="P:polysaccharide catabolic process"/>
    <property type="evidence" value="ECO:0007669"/>
    <property type="project" value="UniProtKB-KW"/>
</dbReference>
<dbReference type="PANTHER" id="PTHR32018">
    <property type="entry name" value="RHAMNOGALACTURONATE LYASE FAMILY PROTEIN"/>
    <property type="match status" value="1"/>
</dbReference>
<organism evidence="13">
    <name type="scientific">Aureobasidium pullulans</name>
    <name type="common">Black yeast</name>
    <name type="synonym">Pullularia pullulans</name>
    <dbReference type="NCBI Taxonomy" id="5580"/>
    <lineage>
        <taxon>Eukaryota</taxon>
        <taxon>Fungi</taxon>
        <taxon>Dikarya</taxon>
        <taxon>Ascomycota</taxon>
        <taxon>Pezizomycotina</taxon>
        <taxon>Dothideomycetes</taxon>
        <taxon>Dothideomycetidae</taxon>
        <taxon>Dothideales</taxon>
        <taxon>Saccotheciaceae</taxon>
        <taxon>Aureobasidium</taxon>
    </lineage>
</organism>
<dbReference type="InterPro" id="IPR029413">
    <property type="entry name" value="RG-lyase_II"/>
</dbReference>
<feature type="signal peptide" evidence="10">
    <location>
        <begin position="1"/>
        <end position="18"/>
    </location>
</feature>
<keyword evidence="9" id="KW-0624">Polysaccharide degradation</keyword>
<evidence type="ECO:0000313" key="13">
    <source>
        <dbReference type="EMBL" id="THX09193.1"/>
    </source>
</evidence>
<keyword evidence="8" id="KW-0119">Carbohydrate metabolism</keyword>
<keyword evidence="5" id="KW-0964">Secreted</keyword>
<dbReference type="CDD" id="cd10320">
    <property type="entry name" value="RGL4_N"/>
    <property type="match status" value="1"/>
</dbReference>
<evidence type="ECO:0000256" key="9">
    <source>
        <dbReference type="ARBA" id="ARBA00023326"/>
    </source>
</evidence>
<sequence length="778" mass="86039">MKYCTIALGLLLAGTSQAKQYGFLKDNGNGSWIIGNDVWNMTQERIYGSKLYYKDQELVGEATGHYVSYNGAASNLAWTSAKIVKTGSNYIDVQFDATEGEMHWVIFNGLAGAYQYFVNRALPVLGEFRTLWRLDNETFTSAYNADKDGVLPPLSEYAISTKIQDETWKTPEGNYLTKYDWSGNVREQKYWGVYGDNFGSWYLHPGKDYFNGDHLKQELMNHRESATGDAVQLNMIHGTHFQALSNDVLPNGKIWGPWLWYLNDGTKADVARRYNNEINSWPYKWLDDAAYNSRVASVTGKLLLSDGRPAAGAAVFLGDNHPNKTTLDMGSDYYYTTYADNDGSFRFTDVRTGLYALQAWSNGGSIGDVTTTFLKNDVDVSGSATSKTRLDKLTWSVPTSNTIFQVGGFDRKSTGFAFSGGFGAGRVDNCPANLTYTVGSSNTADWCFAQNAKGTYSIAFPLPVSNTTSDALLTVSLAGYSQGTTVNIFANDVRIGNLSSSGILSDPSLYRSGTVAGEWHQFEFPINGRKSQAPGEKRGMKDKLAGSPRAIATAMVQTFRLVKRVEHDMCDRHDKCPQQFLDRFLELNAKEREGLDLELAIVIITDLSKTYTETSKSPMNGTCSPAPFQGRSAEGCFGLLQEFARDTGSEIDVEIFAILDERSRDDDTVCIVKASKTTGEIKTDMQIKSIVLIAMMKGNASNEKAHHVLRYRRLTQLEGAMDGDVLLAIIEPSPTTTEPGKDVSTACYLLNSILNLHRCKTSITDKVIVANHETEEML</sequence>
<feature type="domain" description="Rhamnogalacturonan lyase" evidence="11">
    <location>
        <begin position="402"/>
        <end position="530"/>
    </location>
</feature>
<dbReference type="InterPro" id="IPR008979">
    <property type="entry name" value="Galactose-bd-like_sf"/>
</dbReference>
<evidence type="ECO:0000256" key="1">
    <source>
        <dbReference type="ARBA" id="ARBA00001324"/>
    </source>
</evidence>
<evidence type="ECO:0000259" key="12">
    <source>
        <dbReference type="Pfam" id="PF14686"/>
    </source>
</evidence>
<dbReference type="SUPFAM" id="SSF49785">
    <property type="entry name" value="Galactose-binding domain-like"/>
    <property type="match status" value="1"/>
</dbReference>
<evidence type="ECO:0000256" key="10">
    <source>
        <dbReference type="SAM" id="SignalP"/>
    </source>
</evidence>
<comment type="subcellular location">
    <subcellularLocation>
        <location evidence="2">Secreted</location>
    </subcellularLocation>
</comment>
<comment type="catalytic activity">
    <reaction evidence="1">
        <text>Endotype eliminative cleavage of L-alpha-rhamnopyranosyl-(1-&gt;4)-alpha-D-galactopyranosyluronic acid bonds of rhamnogalacturonan I domains in ramified hairy regions of pectin leaving L-rhamnopyranose at the reducing end and 4-deoxy-4,5-unsaturated D-galactopyranosyluronic acid at the non-reducing end.</text>
        <dbReference type="EC" id="4.2.2.23"/>
    </reaction>
</comment>
<dbReference type="InterPro" id="IPR011013">
    <property type="entry name" value="Gal_mutarotase_sf_dom"/>
</dbReference>
<keyword evidence="6 10" id="KW-0732">Signal</keyword>
<dbReference type="InterPro" id="IPR051850">
    <property type="entry name" value="Polysacch_Lyase_4"/>
</dbReference>
<dbReference type="EC" id="4.2.2.23" evidence="4"/>
<dbReference type="EMBL" id="QZAS01000021">
    <property type="protein sequence ID" value="THX09193.1"/>
    <property type="molecule type" value="Genomic_DNA"/>
</dbReference>
<evidence type="ECO:0000256" key="3">
    <source>
        <dbReference type="ARBA" id="ARBA00010418"/>
    </source>
</evidence>
<evidence type="ECO:0000256" key="6">
    <source>
        <dbReference type="ARBA" id="ARBA00022729"/>
    </source>
</evidence>
<dbReference type="AlphaFoldDB" id="A0A4S9CP84"/>
<dbReference type="SUPFAM" id="SSF74650">
    <property type="entry name" value="Galactose mutarotase-like"/>
    <property type="match status" value="1"/>
</dbReference>
<dbReference type="Pfam" id="PF14686">
    <property type="entry name" value="fn3_3"/>
    <property type="match status" value="1"/>
</dbReference>
<name>A0A4S9CP84_AURPU</name>
<dbReference type="Gene3D" id="2.70.98.10">
    <property type="match status" value="1"/>
</dbReference>
<dbReference type="Pfam" id="PF14683">
    <property type="entry name" value="CBM-like"/>
    <property type="match status" value="1"/>
</dbReference>
<evidence type="ECO:0000256" key="7">
    <source>
        <dbReference type="ARBA" id="ARBA00023239"/>
    </source>
</evidence>
<evidence type="ECO:0000256" key="5">
    <source>
        <dbReference type="ARBA" id="ARBA00022525"/>
    </source>
</evidence>
<dbReference type="Gene3D" id="2.60.120.260">
    <property type="entry name" value="Galactose-binding domain-like"/>
    <property type="match status" value="1"/>
</dbReference>
<dbReference type="InterPro" id="IPR014718">
    <property type="entry name" value="GH-type_carb-bd"/>
</dbReference>